<evidence type="ECO:0000313" key="2">
    <source>
        <dbReference type="Proteomes" id="UP000095544"/>
    </source>
</evidence>
<protein>
    <submittedName>
        <fullName evidence="1">Uncharacterized protein</fullName>
    </submittedName>
</protein>
<accession>A0A174J9X3</accession>
<reference evidence="1 2" key="1">
    <citation type="submission" date="2015-09" db="EMBL/GenBank/DDBJ databases">
        <authorList>
            <consortium name="Pathogen Informatics"/>
        </authorList>
    </citation>
    <scope>NUCLEOTIDE SEQUENCE [LARGE SCALE GENOMIC DNA]</scope>
    <source>
        <strain evidence="1 2">2789STDY5834876</strain>
    </source>
</reference>
<dbReference type="Proteomes" id="UP000095544">
    <property type="component" value="Unassembled WGS sequence"/>
</dbReference>
<name>A0A174J9X3_9FIRM</name>
<dbReference type="OrthoDB" id="2086938at2"/>
<proteinExistence type="predicted"/>
<dbReference type="RefSeq" id="WP_055154699.1">
    <property type="nucleotide sequence ID" value="NZ_CYZU01000046.1"/>
</dbReference>
<dbReference type="AlphaFoldDB" id="A0A174J9X3"/>
<dbReference type="EMBL" id="CYZU01000046">
    <property type="protein sequence ID" value="CUO96482.1"/>
    <property type="molecule type" value="Genomic_DNA"/>
</dbReference>
<organism evidence="1 2">
    <name type="scientific">Faecalicatena contorta</name>
    <dbReference type="NCBI Taxonomy" id="39482"/>
    <lineage>
        <taxon>Bacteria</taxon>
        <taxon>Bacillati</taxon>
        <taxon>Bacillota</taxon>
        <taxon>Clostridia</taxon>
        <taxon>Lachnospirales</taxon>
        <taxon>Lachnospiraceae</taxon>
        <taxon>Faecalicatena</taxon>
    </lineage>
</organism>
<evidence type="ECO:0000313" key="1">
    <source>
        <dbReference type="EMBL" id="CUO96482.1"/>
    </source>
</evidence>
<sequence>MKTYVIHLDTVQKLKDYLYMLGNFSFTGIVATDCLNVQPDDVLSLFDRCSDGTFVLTVQGCEGQVLVSMEKYLEDCGLVCHDKKIA</sequence>
<gene>
    <name evidence="1" type="ORF">ERS852491_03860</name>
</gene>